<dbReference type="Proteomes" id="UP000815325">
    <property type="component" value="Unassembled WGS sequence"/>
</dbReference>
<comment type="caution">
    <text evidence="1">The sequence shown here is derived from an EMBL/GenBank/DDBJ whole genome shotgun (WGS) entry which is preliminary data.</text>
</comment>
<evidence type="ECO:0000313" key="2">
    <source>
        <dbReference type="Proteomes" id="UP000815325"/>
    </source>
</evidence>
<protein>
    <recommendedName>
        <fullName evidence="3">Glutathione gamma-glutamylcysteinyltransferase</fullName>
    </recommendedName>
</protein>
<evidence type="ECO:0008006" key="3">
    <source>
        <dbReference type="Google" id="ProtNLM"/>
    </source>
</evidence>
<dbReference type="EMBL" id="MU069489">
    <property type="protein sequence ID" value="KAF5841315.1"/>
    <property type="molecule type" value="Genomic_DNA"/>
</dbReference>
<reference evidence="1" key="1">
    <citation type="submission" date="2017-08" db="EMBL/GenBank/DDBJ databases">
        <authorList>
            <person name="Polle J.E."/>
            <person name="Barry K."/>
            <person name="Cushman J."/>
            <person name="Schmutz J."/>
            <person name="Tran D."/>
            <person name="Hathwaick L.T."/>
            <person name="Yim W.C."/>
            <person name="Jenkins J."/>
            <person name="Mckie-Krisberg Z.M."/>
            <person name="Prochnik S."/>
            <person name="Lindquist E."/>
            <person name="Dockter R.B."/>
            <person name="Adam C."/>
            <person name="Molina H."/>
            <person name="Bunkerborg J."/>
            <person name="Jin E."/>
            <person name="Buchheim M."/>
            <person name="Magnuson J."/>
        </authorList>
    </citation>
    <scope>NUCLEOTIDE SEQUENCE</scope>
    <source>
        <strain evidence="1">CCAP 19/18</strain>
    </source>
</reference>
<organism evidence="1 2">
    <name type="scientific">Dunaliella salina</name>
    <name type="common">Green alga</name>
    <name type="synonym">Protococcus salinus</name>
    <dbReference type="NCBI Taxonomy" id="3046"/>
    <lineage>
        <taxon>Eukaryota</taxon>
        <taxon>Viridiplantae</taxon>
        <taxon>Chlorophyta</taxon>
        <taxon>core chlorophytes</taxon>
        <taxon>Chlorophyceae</taxon>
        <taxon>CS clade</taxon>
        <taxon>Chlamydomonadales</taxon>
        <taxon>Dunaliellaceae</taxon>
        <taxon>Dunaliella</taxon>
    </lineage>
</organism>
<proteinExistence type="predicted"/>
<evidence type="ECO:0000313" key="1">
    <source>
        <dbReference type="EMBL" id="KAF5841315.1"/>
    </source>
</evidence>
<name>A0ABQ7H374_DUNSA</name>
<accession>A0ABQ7H374</accession>
<sequence length="131" mass="14545">MSDMTSQVQPHGELGVKAAWAACAVMALKDGFAGWEHRPTGSTYRSAEELLEGEREPMPWDIFFPKLPQLQMGACGLASAAMCVAYMMTGMSGLEWHALPDNPGAVYKSHDIVYKHYVWSKWGYGQNSMRV</sequence>
<keyword evidence="2" id="KW-1185">Reference proteome</keyword>
<gene>
    <name evidence="1" type="ORF">DUNSADRAFT_13589</name>
</gene>